<feature type="chain" id="PRO_5045698804" evidence="2">
    <location>
        <begin position="23"/>
        <end position="584"/>
    </location>
</feature>
<reference evidence="5 6" key="1">
    <citation type="submission" date="2020-01" db="EMBL/GenBank/DDBJ databases">
        <title>Vast differences in strain-level diversity in the gut microbiota of two closely related honey bee species.</title>
        <authorList>
            <person name="Ellegaard K.M."/>
            <person name="Suenami S."/>
            <person name="Miyazaki R."/>
            <person name="Engel P."/>
        </authorList>
    </citation>
    <scope>NUCLEOTIDE SEQUENCE [LARGE SCALE GENOMIC DNA]</scope>
    <source>
        <strain evidence="5 6">ESL0416</strain>
    </source>
</reference>
<proteinExistence type="predicted"/>
<dbReference type="EMBL" id="CP048268">
    <property type="protein sequence ID" value="QYN53039.1"/>
    <property type="molecule type" value="Genomic_DNA"/>
</dbReference>
<evidence type="ECO:0000313" key="6">
    <source>
        <dbReference type="Proteomes" id="UP000826550"/>
    </source>
</evidence>
<evidence type="ECO:0000256" key="1">
    <source>
        <dbReference type="SAM" id="Phobius"/>
    </source>
</evidence>
<keyword evidence="1" id="KW-0812">Transmembrane</keyword>
<feature type="domain" description="DUF2207" evidence="3">
    <location>
        <begin position="33"/>
        <end position="211"/>
    </location>
</feature>
<feature type="transmembrane region" description="Helical" evidence="1">
    <location>
        <begin position="418"/>
        <end position="436"/>
    </location>
</feature>
<gene>
    <name evidence="5" type="ORF">GYM71_06225</name>
</gene>
<organism evidence="5 6">
    <name type="scientific">Lactobacillus panisapium</name>
    <dbReference type="NCBI Taxonomy" id="2012495"/>
    <lineage>
        <taxon>Bacteria</taxon>
        <taxon>Bacillati</taxon>
        <taxon>Bacillota</taxon>
        <taxon>Bacilli</taxon>
        <taxon>Lactobacillales</taxon>
        <taxon>Lactobacillaceae</taxon>
        <taxon>Lactobacillus</taxon>
    </lineage>
</organism>
<accession>A0ABX8W714</accession>
<feature type="domain" description="Predicted membrane protein YciQ-like C-terminal" evidence="4">
    <location>
        <begin position="289"/>
        <end position="524"/>
    </location>
</feature>
<dbReference type="RefSeq" id="WP_220219838.1">
    <property type="nucleotide sequence ID" value="NZ_CP048268.1"/>
</dbReference>
<evidence type="ECO:0000256" key="2">
    <source>
        <dbReference type="SAM" id="SignalP"/>
    </source>
</evidence>
<dbReference type="Pfam" id="PF09972">
    <property type="entry name" value="DUF2207"/>
    <property type="match status" value="1"/>
</dbReference>
<feature type="transmembrane region" description="Helical" evidence="1">
    <location>
        <begin position="250"/>
        <end position="269"/>
    </location>
</feature>
<keyword evidence="1" id="KW-1133">Transmembrane helix</keyword>
<evidence type="ECO:0000259" key="3">
    <source>
        <dbReference type="Pfam" id="PF09972"/>
    </source>
</evidence>
<dbReference type="InterPro" id="IPR018702">
    <property type="entry name" value="DUF2207"/>
</dbReference>
<keyword evidence="6" id="KW-1185">Reference proteome</keyword>
<keyword evidence="2" id="KW-0732">Signal</keyword>
<evidence type="ECO:0000313" key="5">
    <source>
        <dbReference type="EMBL" id="QYN53039.1"/>
    </source>
</evidence>
<keyword evidence="1" id="KW-0472">Membrane</keyword>
<feature type="transmembrane region" description="Helical" evidence="1">
    <location>
        <begin position="442"/>
        <end position="460"/>
    </location>
</feature>
<feature type="signal peptide" evidence="2">
    <location>
        <begin position="1"/>
        <end position="22"/>
    </location>
</feature>
<evidence type="ECO:0000259" key="4">
    <source>
        <dbReference type="Pfam" id="PF20990"/>
    </source>
</evidence>
<dbReference type="InterPro" id="IPR048389">
    <property type="entry name" value="YciQ-like_C"/>
</dbReference>
<name>A0ABX8W714_9LACO</name>
<dbReference type="Pfam" id="PF20990">
    <property type="entry name" value="DUF2207_C"/>
    <property type="match status" value="1"/>
</dbReference>
<protein>
    <submittedName>
        <fullName evidence="5">DUF2207 domain-containing protein</fullName>
    </submittedName>
</protein>
<sequence>MKHKLYRLISLIGVLIFCLASAQKVKAEVSYNIKDNEVTSKVNSDGSISLKRKIVYEFHSNANGVFYRQNLNQNQKIKHLKVTTQTNDGPVNKYPQTEVSKTDKGYLFTVRQSVSQKNERLTVTYFYRITNAITNYRDVAELNFMIIGNGWNTKLENVKASIIFPGPVKDLQAWSHGPLENVTKVDPEKGRIIVTAKDLAGSTGIRIRTIFPTSVTAKNKNVEKVNRRQAIIKQEQKLANENKQKENRNLFISIGLILVSLVTGIFAIIKGFSAKKVGFKPAKIRNLAHGYEIPTADPVIAQIIDTTKRPNSKAFTAYLLELAKQKRIKIEEDQKGLKAHYRISAIDQKVCDENDLLKFLFYHVGDGESFTTKQIKKARGKKLGRQFDAWAEGQFCSSAKNRYMPNDLLDQNKKSNRTIVAARLVSLIAAAISVFFVRRFFWMVLIGEALIFIISWFSMFKNKRQTNLYSEEGVVEAEKVRSFKKMLKDIGRFDVKDIGDLTIWEDILPYAVSFGLAKKVLQKLKLEFGQEDLAKNNFYDYSFITNFNSCFIKGIAAGSTSVRNGGFGSNSSGGFGGGSGGGAF</sequence>
<dbReference type="Proteomes" id="UP000826550">
    <property type="component" value="Chromosome"/>
</dbReference>